<dbReference type="Proteomes" id="UP000615326">
    <property type="component" value="Unassembled WGS sequence"/>
</dbReference>
<feature type="domain" description="Thioredoxin" evidence="1">
    <location>
        <begin position="49"/>
        <end position="186"/>
    </location>
</feature>
<dbReference type="SUPFAM" id="SSF52833">
    <property type="entry name" value="Thioredoxin-like"/>
    <property type="match status" value="1"/>
</dbReference>
<reference evidence="2 3" key="1">
    <citation type="journal article" date="2020" name="Int. J. Syst. Evol. Microbiol.">
        <title>Novel acetic acid bacteria from cider fermentations: Acetobacter conturbans sp. nov. and Acetobacter fallax sp. nov.</title>
        <authorList>
            <person name="Sombolestani A.S."/>
            <person name="Cleenwerck I."/>
            <person name="Cnockaert M."/>
            <person name="Borremans W."/>
            <person name="Wieme A.D."/>
            <person name="De Vuyst L."/>
            <person name="Vandamme P."/>
        </authorList>
    </citation>
    <scope>NUCLEOTIDE SEQUENCE [LARGE SCALE GENOMIC DNA]</scope>
    <source>
        <strain evidence="2 3">LMG 1637</strain>
    </source>
</reference>
<gene>
    <name evidence="2" type="ORF">GOB84_08465</name>
</gene>
<dbReference type="PROSITE" id="PS51352">
    <property type="entry name" value="THIOREDOXIN_2"/>
    <property type="match status" value="1"/>
</dbReference>
<evidence type="ECO:0000259" key="1">
    <source>
        <dbReference type="PROSITE" id="PS51352"/>
    </source>
</evidence>
<name>A0ABX0K9Z8_9PROT</name>
<organism evidence="2 3">
    <name type="scientific">Acetobacter fallax</name>
    <dbReference type="NCBI Taxonomy" id="1737473"/>
    <lineage>
        <taxon>Bacteria</taxon>
        <taxon>Pseudomonadati</taxon>
        <taxon>Pseudomonadota</taxon>
        <taxon>Alphaproteobacteria</taxon>
        <taxon>Acetobacterales</taxon>
        <taxon>Acetobacteraceae</taxon>
        <taxon>Acetobacter</taxon>
    </lineage>
</organism>
<evidence type="ECO:0000313" key="2">
    <source>
        <dbReference type="EMBL" id="NHO32592.1"/>
    </source>
</evidence>
<accession>A0ABX0K9Z8</accession>
<sequence length="198" mass="20933">MLAVLTVSTVLLTVCVLALAASVFVLARQIGVLHERLSPIGVQPILSGLRSGQVLPRIVAHCLDGTPFPVGGLNPSGRFTILMFVSADCPVCKRAFPVVQAAAEKRGADLVLVGEGNVEALLVMTQQTRLHGTPLLTSIELLLLMQIDRLPTLIILDPQGVIVARDLAGTRSEIEALVATLPPATEMARTEDALHVAV</sequence>
<comment type="caution">
    <text evidence="2">The sequence shown here is derived from an EMBL/GenBank/DDBJ whole genome shotgun (WGS) entry which is preliminary data.</text>
</comment>
<dbReference type="InterPro" id="IPR013766">
    <property type="entry name" value="Thioredoxin_domain"/>
</dbReference>
<evidence type="ECO:0000313" key="3">
    <source>
        <dbReference type="Proteomes" id="UP000615326"/>
    </source>
</evidence>
<dbReference type="Gene3D" id="3.40.30.10">
    <property type="entry name" value="Glutaredoxin"/>
    <property type="match status" value="1"/>
</dbReference>
<keyword evidence="3" id="KW-1185">Reference proteome</keyword>
<proteinExistence type="predicted"/>
<protein>
    <submittedName>
        <fullName evidence="2">Alkyl hydroperoxide reductase</fullName>
    </submittedName>
</protein>
<dbReference type="InterPro" id="IPR036249">
    <property type="entry name" value="Thioredoxin-like_sf"/>
</dbReference>
<dbReference type="EMBL" id="WOSW01000013">
    <property type="protein sequence ID" value="NHO32592.1"/>
    <property type="molecule type" value="Genomic_DNA"/>
</dbReference>